<evidence type="ECO:0000259" key="1">
    <source>
        <dbReference type="Pfam" id="PF01170"/>
    </source>
</evidence>
<proteinExistence type="predicted"/>
<gene>
    <name evidence="2" type="ORF">PBV87_21015</name>
</gene>
<dbReference type="AlphaFoldDB" id="A0AA42DTX0"/>
<name>A0AA42DTX0_9FIRM</name>
<dbReference type="InterPro" id="IPR029063">
    <property type="entry name" value="SAM-dependent_MTases_sf"/>
</dbReference>
<accession>A0AA42DTX0</accession>
<keyword evidence="3" id="KW-1185">Reference proteome</keyword>
<evidence type="ECO:0000313" key="3">
    <source>
        <dbReference type="Proteomes" id="UP001169242"/>
    </source>
</evidence>
<keyword evidence="2" id="KW-0808">Transferase</keyword>
<comment type="caution">
    <text evidence="2">The sequence shown here is derived from an EMBL/GenBank/DDBJ whole genome shotgun (WGS) entry which is preliminary data.</text>
</comment>
<dbReference type="PANTHER" id="PTHR14911">
    <property type="entry name" value="THUMP DOMAIN-CONTAINING"/>
    <property type="match status" value="1"/>
</dbReference>
<evidence type="ECO:0000313" key="2">
    <source>
        <dbReference type="EMBL" id="MDA3733959.1"/>
    </source>
</evidence>
<dbReference type="SUPFAM" id="SSF53335">
    <property type="entry name" value="S-adenosyl-L-methionine-dependent methyltransferases"/>
    <property type="match status" value="1"/>
</dbReference>
<dbReference type="Pfam" id="PF01170">
    <property type="entry name" value="UPF0020"/>
    <property type="match status" value="1"/>
</dbReference>
<sequence>MIQTLYSNICAGQDVRKSLIELRQLIKDSNNKRAFYYELDGDFSILERLLEDEDAKVRKNVALIMGALKIEDFKSFLWKAYEREEKLFVKSDYLTALSYFDCSDLQEVLKDRLFKLSHEPVEENNKKHINEELRLLTALTLSLEEPEKHIFNGYNVLSDLILLTNRDHQEVTLNQIKKGKAKAFGAGVIVRTDDLKEILNIRTFSDLLFKLPEVGTVEATPEAAAVSLFEGGLLEFLLTRHKGYPPFYFRIEVKSKMTLDKRSTFTKRLASELERLSNRQLINSTSHYEFEIRLIENKEGRFNVLLKLFTIEDKRFNYRKKTLAVSIAPTTAALTIQLARPYLKEEAQVLDPFCGVGTMLIERQKVEKAKVLYGVDIYGEAIDSAIENANWASTDIYLINRDFFDFSHKYLFDEIITNMPTVIGRKTQGEIMELYSLFFQKAHTMMETNGIMVLYSRDKDLVERGIASNTLAYRLEQEYMISKKEESYVFIIRVNEEE</sequence>
<protein>
    <submittedName>
        <fullName evidence="2">Methyltransferase</fullName>
    </submittedName>
</protein>
<organism evidence="2 3">
    <name type="scientific">Holtiella tumoricola</name>
    <dbReference type="NCBI Taxonomy" id="3018743"/>
    <lineage>
        <taxon>Bacteria</taxon>
        <taxon>Bacillati</taxon>
        <taxon>Bacillota</taxon>
        <taxon>Clostridia</taxon>
        <taxon>Lachnospirales</taxon>
        <taxon>Cellulosilyticaceae</taxon>
        <taxon>Holtiella</taxon>
    </lineage>
</organism>
<dbReference type="GO" id="GO:0030488">
    <property type="term" value="P:tRNA methylation"/>
    <property type="evidence" value="ECO:0007669"/>
    <property type="project" value="TreeGrafter"/>
</dbReference>
<dbReference type="GO" id="GO:0016423">
    <property type="term" value="F:tRNA (guanine) methyltransferase activity"/>
    <property type="evidence" value="ECO:0007669"/>
    <property type="project" value="TreeGrafter"/>
</dbReference>
<dbReference type="Proteomes" id="UP001169242">
    <property type="component" value="Unassembled WGS sequence"/>
</dbReference>
<dbReference type="RefSeq" id="WP_271013624.1">
    <property type="nucleotide sequence ID" value="NZ_JAQIFT010000069.1"/>
</dbReference>
<dbReference type="EMBL" id="JAQIFT010000069">
    <property type="protein sequence ID" value="MDA3733959.1"/>
    <property type="molecule type" value="Genomic_DNA"/>
</dbReference>
<dbReference type="InterPro" id="IPR000241">
    <property type="entry name" value="RlmKL-like_Mtase"/>
</dbReference>
<dbReference type="CDD" id="cd02440">
    <property type="entry name" value="AdoMet_MTases"/>
    <property type="match status" value="1"/>
</dbReference>
<dbReference type="PANTHER" id="PTHR14911:SF13">
    <property type="entry name" value="TRNA (GUANINE(6)-N2)-METHYLTRANSFERASE THUMP3"/>
    <property type="match status" value="1"/>
</dbReference>
<dbReference type="Gene3D" id="3.40.50.150">
    <property type="entry name" value="Vaccinia Virus protein VP39"/>
    <property type="match status" value="1"/>
</dbReference>
<reference evidence="2" key="1">
    <citation type="journal article" date="2023" name="Int. J. Syst. Evol. Microbiol.">
        <title>&lt;i&gt;Holtiella tumoricola&lt;/i&gt; gen. nov. sp. nov., isolated from a human clinical sample.</title>
        <authorList>
            <person name="Allen-Vercoe E."/>
            <person name="Daigneault M.C."/>
            <person name="Vancuren S.J."/>
            <person name="Cochrane K."/>
            <person name="O'Neal L.L."/>
            <person name="Sankaranarayanan K."/>
            <person name="Lawson P.A."/>
        </authorList>
    </citation>
    <scope>NUCLEOTIDE SEQUENCE</scope>
    <source>
        <strain evidence="2">CC70A</strain>
    </source>
</reference>
<feature type="domain" description="Ribosomal RNA large subunit methyltransferase K/L-like methyltransferase" evidence="1">
    <location>
        <begin position="318"/>
        <end position="473"/>
    </location>
</feature>
<keyword evidence="2" id="KW-0489">Methyltransferase</keyword>